<dbReference type="RefSeq" id="XP_037215366.1">
    <property type="nucleotide sequence ID" value="XM_037368440.1"/>
</dbReference>
<evidence type="ECO:0000313" key="2">
    <source>
        <dbReference type="Proteomes" id="UP000636479"/>
    </source>
</evidence>
<dbReference type="PANTHER" id="PTHR13379">
    <property type="entry name" value="UNCHARACTERIZED DUF1308"/>
    <property type="match status" value="1"/>
</dbReference>
<comment type="caution">
    <text evidence="1">The sequence shown here is derived from an EMBL/GenBank/DDBJ whole genome shotgun (WGS) entry which is preliminary data.</text>
</comment>
<evidence type="ECO:0008006" key="3">
    <source>
        <dbReference type="Google" id="ProtNLM"/>
    </source>
</evidence>
<evidence type="ECO:0000313" key="1">
    <source>
        <dbReference type="EMBL" id="KAF7292938.1"/>
    </source>
</evidence>
<dbReference type="EMBL" id="JACAZF010000011">
    <property type="protein sequence ID" value="KAF7292938.1"/>
    <property type="molecule type" value="Genomic_DNA"/>
</dbReference>
<dbReference type="PANTHER" id="PTHR13379:SF0">
    <property type="entry name" value="UPF0415 PROTEIN C7ORF25"/>
    <property type="match status" value="1"/>
</dbReference>
<dbReference type="OrthoDB" id="14527at2759"/>
<dbReference type="AlphaFoldDB" id="A0A8H6VWP9"/>
<accession>A0A8H6VWP9</accession>
<name>A0A8H6VWP9_9AGAR</name>
<dbReference type="GeneID" id="59350956"/>
<gene>
    <name evidence="1" type="ORF">MIND_01193000</name>
</gene>
<protein>
    <recommendedName>
        <fullName evidence="3">DUF1308 domain-containing protein</fullName>
    </recommendedName>
</protein>
<dbReference type="Proteomes" id="UP000636479">
    <property type="component" value="Unassembled WGS sequence"/>
</dbReference>
<proteinExistence type="predicted"/>
<sequence length="563" mass="61945">MTTTAQLDCFRSTLHSIYTSISDFRFTPSQPHILDSSTDALLDAEQSGELLPGLKQLRDSVKIDLDALERFLEHPSRESLPPLSTNAPYLIAVWNEITRAPPPLVSVMKAFAGLPSALDKKSKTTPNLVKVDVVADGGCRWIRVNTIKNSRILFEFCEMDSYLTDSDSEDDQTPSLAQTEFDNSIIRMARSLLAAANTNLIDSAPPSITLCLTRLEPEGSDPRIAQTVSVIRDMGIEVLLGERDAGIVPSIAPTPTIHLSPTINVNLDLSVLIAFVSDLTHSPLPTSVEEAQARFLTPRPSERESEPTVQSRALTNQIMQEMLQEMGRGGMFQELHHRLQGPFKLWTTSEARDRFIRIVAKIGGPGEKKRAAVLFAAPELTREEAEERFWEGSRFQCGFIPCLPINVYSDDTISSPPSLNRSSFFVAMEKTCVEILALGLAHQSSPLNAVKKKTKADAKFSNNGFLRNPSSERAIPTKANAKLTEHTVHSMWCGALRGWTTLTANRSSVKALLRELRVLRPGYGGVPEGGQQDAVVWIVDPRSLAESTRARVNLQAGNTHPAS</sequence>
<keyword evidence="2" id="KW-1185">Reference proteome</keyword>
<organism evidence="1 2">
    <name type="scientific">Mycena indigotica</name>
    <dbReference type="NCBI Taxonomy" id="2126181"/>
    <lineage>
        <taxon>Eukaryota</taxon>
        <taxon>Fungi</taxon>
        <taxon>Dikarya</taxon>
        <taxon>Basidiomycota</taxon>
        <taxon>Agaricomycotina</taxon>
        <taxon>Agaricomycetes</taxon>
        <taxon>Agaricomycetidae</taxon>
        <taxon>Agaricales</taxon>
        <taxon>Marasmiineae</taxon>
        <taxon>Mycenaceae</taxon>
        <taxon>Mycena</taxon>
    </lineage>
</organism>
<reference evidence="1" key="1">
    <citation type="submission" date="2020-05" db="EMBL/GenBank/DDBJ databases">
        <title>Mycena genomes resolve the evolution of fungal bioluminescence.</title>
        <authorList>
            <person name="Tsai I.J."/>
        </authorList>
    </citation>
    <scope>NUCLEOTIDE SEQUENCE</scope>
    <source>
        <strain evidence="1">171206Taipei</strain>
    </source>
</reference>